<protein>
    <submittedName>
        <fullName evidence="10">Raffinose/stachyose/melibiose transport system permease protein</fullName>
    </submittedName>
</protein>
<reference evidence="10 11" key="1">
    <citation type="submission" date="2016-10" db="EMBL/GenBank/DDBJ databases">
        <authorList>
            <person name="de Groot N.N."/>
        </authorList>
    </citation>
    <scope>NUCLEOTIDE SEQUENCE [LARGE SCALE GENOMIC DNA]</scope>
    <source>
        <strain evidence="10 11">KPR-7B</strain>
    </source>
</reference>
<dbReference type="PROSITE" id="PS50928">
    <property type="entry name" value="ABC_TM1"/>
    <property type="match status" value="1"/>
</dbReference>
<evidence type="ECO:0000259" key="9">
    <source>
        <dbReference type="PROSITE" id="PS50928"/>
    </source>
</evidence>
<feature type="transmembrane region" description="Helical" evidence="7">
    <location>
        <begin position="167"/>
        <end position="188"/>
    </location>
</feature>
<dbReference type="InterPro" id="IPR051393">
    <property type="entry name" value="ABC_transporter_permease"/>
</dbReference>
<feature type="compositionally biased region" description="Basic residues" evidence="8">
    <location>
        <begin position="1"/>
        <end position="18"/>
    </location>
</feature>
<evidence type="ECO:0000256" key="1">
    <source>
        <dbReference type="ARBA" id="ARBA00004651"/>
    </source>
</evidence>
<dbReference type="EMBL" id="FNHU01000024">
    <property type="protein sequence ID" value="SDN31777.1"/>
    <property type="molecule type" value="Genomic_DNA"/>
</dbReference>
<dbReference type="RefSeq" id="WP_218123081.1">
    <property type="nucleotide sequence ID" value="NZ_FNHU01000024.1"/>
</dbReference>
<keyword evidence="6 7" id="KW-0472">Membrane</keyword>
<dbReference type="AlphaFoldDB" id="A0A1H0AEE8"/>
<dbReference type="Pfam" id="PF00528">
    <property type="entry name" value="BPD_transp_1"/>
    <property type="match status" value="1"/>
</dbReference>
<name>A0A1H0AEE8_9ACTO</name>
<feature type="transmembrane region" description="Helical" evidence="7">
    <location>
        <begin position="83"/>
        <end position="109"/>
    </location>
</feature>
<evidence type="ECO:0000256" key="2">
    <source>
        <dbReference type="ARBA" id="ARBA00022448"/>
    </source>
</evidence>
<dbReference type="Proteomes" id="UP000199671">
    <property type="component" value="Unassembled WGS sequence"/>
</dbReference>
<keyword evidence="3" id="KW-1003">Cell membrane</keyword>
<dbReference type="CDD" id="cd06261">
    <property type="entry name" value="TM_PBP2"/>
    <property type="match status" value="1"/>
</dbReference>
<keyword evidence="2 7" id="KW-0813">Transport</keyword>
<gene>
    <name evidence="10" type="ORF">SAMN04487766_12412</name>
</gene>
<dbReference type="Gene3D" id="1.10.3720.10">
    <property type="entry name" value="MetI-like"/>
    <property type="match status" value="1"/>
</dbReference>
<feature type="transmembrane region" description="Helical" evidence="7">
    <location>
        <begin position="271"/>
        <end position="294"/>
    </location>
</feature>
<evidence type="ECO:0000256" key="4">
    <source>
        <dbReference type="ARBA" id="ARBA00022692"/>
    </source>
</evidence>
<sequence>MTNPTARRRGVGRGRGSRGRGVGAGPSAWYAAPALIFFGCFALVPLVGVFVLSFMNWDGLGSVSLAGTSNWSRMLGNATTQHAIVLTLIMTIMCWVIQTPISLLLGVFMAGQQRYRAVLSVLYFLPLLFSATAVGIAFTALLDPNFGMSRAFGLDWLSQDFLGNPRLALPTIMVVIAWCFVPFHSLLYQGAARQIPASIYEAAMIDGAGRVQNFFYITLPQLRNTIITSSTLMITGSLTYFDLIFVMTAGGPGNATRVLPLDMYLTGFRSYNMGGASVIGVILVVVGLLIAWLLNHVSGSSKMESDMEGAV</sequence>
<comment type="subcellular location">
    <subcellularLocation>
        <location evidence="1 7">Cell membrane</location>
        <topology evidence="1 7">Multi-pass membrane protein</topology>
    </subcellularLocation>
</comment>
<proteinExistence type="inferred from homology"/>
<keyword evidence="4 7" id="KW-0812">Transmembrane</keyword>
<dbReference type="GO" id="GO:0005886">
    <property type="term" value="C:plasma membrane"/>
    <property type="evidence" value="ECO:0007669"/>
    <property type="project" value="UniProtKB-SubCell"/>
</dbReference>
<comment type="similarity">
    <text evidence="7">Belongs to the binding-protein-dependent transport system permease family.</text>
</comment>
<dbReference type="InterPro" id="IPR035906">
    <property type="entry name" value="MetI-like_sf"/>
</dbReference>
<dbReference type="PANTHER" id="PTHR30193:SF37">
    <property type="entry name" value="INNER MEMBRANE ABC TRANSPORTER PERMEASE PROTEIN YCJO"/>
    <property type="match status" value="1"/>
</dbReference>
<evidence type="ECO:0000256" key="8">
    <source>
        <dbReference type="SAM" id="MobiDB-lite"/>
    </source>
</evidence>
<feature type="domain" description="ABC transmembrane type-1" evidence="9">
    <location>
        <begin position="84"/>
        <end position="294"/>
    </location>
</feature>
<feature type="region of interest" description="Disordered" evidence="8">
    <location>
        <begin position="1"/>
        <end position="23"/>
    </location>
</feature>
<keyword evidence="5 7" id="KW-1133">Transmembrane helix</keyword>
<dbReference type="InterPro" id="IPR000515">
    <property type="entry name" value="MetI-like"/>
</dbReference>
<accession>A0A1H0AEE8</accession>
<dbReference type="SUPFAM" id="SSF161098">
    <property type="entry name" value="MetI-like"/>
    <property type="match status" value="1"/>
</dbReference>
<dbReference type="PANTHER" id="PTHR30193">
    <property type="entry name" value="ABC TRANSPORTER PERMEASE PROTEIN"/>
    <property type="match status" value="1"/>
</dbReference>
<evidence type="ECO:0000313" key="10">
    <source>
        <dbReference type="EMBL" id="SDN31777.1"/>
    </source>
</evidence>
<feature type="transmembrane region" description="Helical" evidence="7">
    <location>
        <begin position="121"/>
        <end position="142"/>
    </location>
</feature>
<dbReference type="GO" id="GO:0055085">
    <property type="term" value="P:transmembrane transport"/>
    <property type="evidence" value="ECO:0007669"/>
    <property type="project" value="InterPro"/>
</dbReference>
<organism evidence="10 11">
    <name type="scientific">Actinomyces ruminicola</name>
    <dbReference type="NCBI Taxonomy" id="332524"/>
    <lineage>
        <taxon>Bacteria</taxon>
        <taxon>Bacillati</taxon>
        <taxon>Actinomycetota</taxon>
        <taxon>Actinomycetes</taxon>
        <taxon>Actinomycetales</taxon>
        <taxon>Actinomycetaceae</taxon>
        <taxon>Actinomyces</taxon>
    </lineage>
</organism>
<feature type="transmembrane region" description="Helical" evidence="7">
    <location>
        <begin position="28"/>
        <end position="55"/>
    </location>
</feature>
<feature type="transmembrane region" description="Helical" evidence="7">
    <location>
        <begin position="231"/>
        <end position="251"/>
    </location>
</feature>
<evidence type="ECO:0000256" key="3">
    <source>
        <dbReference type="ARBA" id="ARBA00022475"/>
    </source>
</evidence>
<evidence type="ECO:0000313" key="11">
    <source>
        <dbReference type="Proteomes" id="UP000199671"/>
    </source>
</evidence>
<evidence type="ECO:0000256" key="6">
    <source>
        <dbReference type="ARBA" id="ARBA00023136"/>
    </source>
</evidence>
<evidence type="ECO:0000256" key="5">
    <source>
        <dbReference type="ARBA" id="ARBA00022989"/>
    </source>
</evidence>
<evidence type="ECO:0000256" key="7">
    <source>
        <dbReference type="RuleBase" id="RU363032"/>
    </source>
</evidence>